<gene>
    <name evidence="1" type="ORF">PGIGA_G00203640</name>
</gene>
<keyword evidence="2" id="KW-1185">Reference proteome</keyword>
<name>A0ACC5WEA5_PANGG</name>
<protein>
    <submittedName>
        <fullName evidence="1">Uncharacterized protein</fullName>
    </submittedName>
</protein>
<dbReference type="Proteomes" id="UP000829447">
    <property type="component" value="Linkage Group LG4"/>
</dbReference>
<reference evidence="1 2" key="1">
    <citation type="journal article" date="2022" name="bioRxiv">
        <title>An ancient truncated duplication of the anti-Mullerian hormone receptor type 2 gene is a potential conserved master sex determinant in the Pangasiidae catfish family.</title>
        <authorList>
            <person name="Wen M."/>
            <person name="Pan Q."/>
            <person name="Jouanno E."/>
            <person name="Montfort J."/>
            <person name="Zahm M."/>
            <person name="Cabau C."/>
            <person name="Klopp C."/>
            <person name="Iampietro C."/>
            <person name="Roques C."/>
            <person name="Bouchez O."/>
            <person name="Castinel A."/>
            <person name="Donnadieu C."/>
            <person name="Parrinello H."/>
            <person name="Poncet C."/>
            <person name="Belmonte E."/>
            <person name="Gautier V."/>
            <person name="Avarre J.-C."/>
            <person name="Dugue R."/>
            <person name="Gustiano R."/>
            <person name="Ha T.T.T."/>
            <person name="Campet M."/>
            <person name="Sriphairoj K."/>
            <person name="Ribolli J."/>
            <person name="de Almeida F.L."/>
            <person name="Desvignes T."/>
            <person name="Postlethwait J.H."/>
            <person name="Bucao C.F."/>
            <person name="Robinson-Rechavi M."/>
            <person name="Bobe J."/>
            <person name="Herpin A."/>
            <person name="Guiguen Y."/>
        </authorList>
    </citation>
    <scope>NUCLEOTIDE SEQUENCE [LARGE SCALE GENOMIC DNA]</scope>
    <source>
        <strain evidence="1">YG-Dec2019</strain>
    </source>
</reference>
<sequence>MVLMMESQCEYFMYFPAVPISDLSDPARYRSLPRRSHLYLGETVRFLLVLRAQSGSGSGCSEERAGRGWRELAASLRALASVCPGESRARGRERSGEDGAEEEESDEDDGAASCSARGATTYRGFRECKPLLIHNNPGNGTREFRRAPVQSPVDEPVVLNDEVIFPLTVSLDKLPVNTLKVKIIVTVWKQEEEKAEIQEHGYLSILQQKSPCQTFRQDLNTFKAQEVGSQSSEQQASQLSVMFDVDLTPLAELEELRIEETILSS</sequence>
<comment type="caution">
    <text evidence="1">The sequence shown here is derived from an EMBL/GenBank/DDBJ whole genome shotgun (WGS) entry which is preliminary data.</text>
</comment>
<evidence type="ECO:0000313" key="2">
    <source>
        <dbReference type="Proteomes" id="UP000829447"/>
    </source>
</evidence>
<dbReference type="EMBL" id="CM040457">
    <property type="protein sequence ID" value="MCI4377454.1"/>
    <property type="molecule type" value="Genomic_DNA"/>
</dbReference>
<organism evidence="1 2">
    <name type="scientific">Pangasianodon gigas</name>
    <name type="common">Mekong giant catfish</name>
    <name type="synonym">Pangasius gigas</name>
    <dbReference type="NCBI Taxonomy" id="30993"/>
    <lineage>
        <taxon>Eukaryota</taxon>
        <taxon>Metazoa</taxon>
        <taxon>Chordata</taxon>
        <taxon>Craniata</taxon>
        <taxon>Vertebrata</taxon>
        <taxon>Euteleostomi</taxon>
        <taxon>Actinopterygii</taxon>
        <taxon>Neopterygii</taxon>
        <taxon>Teleostei</taxon>
        <taxon>Ostariophysi</taxon>
        <taxon>Siluriformes</taxon>
        <taxon>Pangasiidae</taxon>
        <taxon>Pangasianodon</taxon>
    </lineage>
</organism>
<proteinExistence type="predicted"/>
<accession>A0ACC5WEA5</accession>
<evidence type="ECO:0000313" key="1">
    <source>
        <dbReference type="EMBL" id="MCI4377454.1"/>
    </source>
</evidence>